<keyword evidence="2" id="KW-1185">Reference proteome</keyword>
<dbReference type="EMBL" id="KE344738">
    <property type="protein sequence ID" value="EXB76900.1"/>
    <property type="molecule type" value="Genomic_DNA"/>
</dbReference>
<dbReference type="Proteomes" id="UP000030645">
    <property type="component" value="Unassembled WGS sequence"/>
</dbReference>
<evidence type="ECO:0000313" key="2">
    <source>
        <dbReference type="Proteomes" id="UP000030645"/>
    </source>
</evidence>
<proteinExistence type="predicted"/>
<gene>
    <name evidence="1" type="ORF">L484_017901</name>
</gene>
<organism evidence="1 2">
    <name type="scientific">Morus notabilis</name>
    <dbReference type="NCBI Taxonomy" id="981085"/>
    <lineage>
        <taxon>Eukaryota</taxon>
        <taxon>Viridiplantae</taxon>
        <taxon>Streptophyta</taxon>
        <taxon>Embryophyta</taxon>
        <taxon>Tracheophyta</taxon>
        <taxon>Spermatophyta</taxon>
        <taxon>Magnoliopsida</taxon>
        <taxon>eudicotyledons</taxon>
        <taxon>Gunneridae</taxon>
        <taxon>Pentapetalae</taxon>
        <taxon>rosids</taxon>
        <taxon>fabids</taxon>
        <taxon>Rosales</taxon>
        <taxon>Moraceae</taxon>
        <taxon>Moreae</taxon>
        <taxon>Morus</taxon>
    </lineage>
</organism>
<reference evidence="2" key="1">
    <citation type="submission" date="2013-01" db="EMBL/GenBank/DDBJ databases">
        <title>Draft Genome Sequence of a Mulberry Tree, Morus notabilis C.K. Schneid.</title>
        <authorList>
            <person name="He N."/>
            <person name="Zhao S."/>
        </authorList>
    </citation>
    <scope>NUCLEOTIDE SEQUENCE</scope>
</reference>
<dbReference type="AlphaFoldDB" id="W9RJP9"/>
<evidence type="ECO:0000313" key="1">
    <source>
        <dbReference type="EMBL" id="EXB76900.1"/>
    </source>
</evidence>
<protein>
    <submittedName>
        <fullName evidence="1">Uncharacterized protein</fullName>
    </submittedName>
</protein>
<sequence length="62" mass="6764">MGQIKVFFCTVDYFDIPSYRMVSASTGILSQLEGGLPTTLCLWCVSHIEGGFSTALRLSCVI</sequence>
<accession>W9RJP9</accession>
<name>W9RJP9_9ROSA</name>